<sequence>MPAYLLTTILIDRFGRKPLGVGTQWFNVIFCLTGSVMGSQGKWKVMRTVCGVLGIFGMAGTYNLLYVYAMELFPTVVWSAAIGCARQAGQIGSILVPFVVVNDVGLSFMVFGACGIVGGILVFFLLETLNKPLYNTMNGMEEETNKFSMLV</sequence>
<comment type="caution">
    <text evidence="1">The sequence shown here is derived from an EMBL/GenBank/DDBJ whole genome shotgun (WGS) entry which is preliminary data.</text>
</comment>
<dbReference type="Proteomes" id="UP001056120">
    <property type="component" value="Linkage Group LG29"/>
</dbReference>
<accession>A0ACB8XV28</accession>
<evidence type="ECO:0000313" key="2">
    <source>
        <dbReference type="Proteomes" id="UP001056120"/>
    </source>
</evidence>
<reference evidence="2" key="1">
    <citation type="journal article" date="2022" name="Mol. Ecol. Resour.">
        <title>The genomes of chicory, endive, great burdock and yacon provide insights into Asteraceae palaeo-polyploidization history and plant inulin production.</title>
        <authorList>
            <person name="Fan W."/>
            <person name="Wang S."/>
            <person name="Wang H."/>
            <person name="Wang A."/>
            <person name="Jiang F."/>
            <person name="Liu H."/>
            <person name="Zhao H."/>
            <person name="Xu D."/>
            <person name="Zhang Y."/>
        </authorList>
    </citation>
    <scope>NUCLEOTIDE SEQUENCE [LARGE SCALE GENOMIC DNA]</scope>
    <source>
        <strain evidence="2">cv. Yunnan</strain>
    </source>
</reference>
<reference evidence="1 2" key="2">
    <citation type="journal article" date="2022" name="Mol. Ecol. Resour.">
        <title>The genomes of chicory, endive, great burdock and yacon provide insights into Asteraceae paleo-polyploidization history and plant inulin production.</title>
        <authorList>
            <person name="Fan W."/>
            <person name="Wang S."/>
            <person name="Wang H."/>
            <person name="Wang A."/>
            <person name="Jiang F."/>
            <person name="Liu H."/>
            <person name="Zhao H."/>
            <person name="Xu D."/>
            <person name="Zhang Y."/>
        </authorList>
    </citation>
    <scope>NUCLEOTIDE SEQUENCE [LARGE SCALE GENOMIC DNA]</scope>
    <source>
        <strain evidence="2">cv. Yunnan</strain>
        <tissue evidence="1">Leaves</tissue>
    </source>
</reference>
<protein>
    <submittedName>
        <fullName evidence="1">Uncharacterized protein</fullName>
    </submittedName>
</protein>
<keyword evidence="2" id="KW-1185">Reference proteome</keyword>
<gene>
    <name evidence="1" type="ORF">L1987_85102</name>
</gene>
<dbReference type="EMBL" id="CM042046">
    <property type="protein sequence ID" value="KAI3675512.1"/>
    <property type="molecule type" value="Genomic_DNA"/>
</dbReference>
<proteinExistence type="predicted"/>
<evidence type="ECO:0000313" key="1">
    <source>
        <dbReference type="EMBL" id="KAI3675512.1"/>
    </source>
</evidence>
<organism evidence="1 2">
    <name type="scientific">Smallanthus sonchifolius</name>
    <dbReference type="NCBI Taxonomy" id="185202"/>
    <lineage>
        <taxon>Eukaryota</taxon>
        <taxon>Viridiplantae</taxon>
        <taxon>Streptophyta</taxon>
        <taxon>Embryophyta</taxon>
        <taxon>Tracheophyta</taxon>
        <taxon>Spermatophyta</taxon>
        <taxon>Magnoliopsida</taxon>
        <taxon>eudicotyledons</taxon>
        <taxon>Gunneridae</taxon>
        <taxon>Pentapetalae</taxon>
        <taxon>asterids</taxon>
        <taxon>campanulids</taxon>
        <taxon>Asterales</taxon>
        <taxon>Asteraceae</taxon>
        <taxon>Asteroideae</taxon>
        <taxon>Heliantheae alliance</taxon>
        <taxon>Millerieae</taxon>
        <taxon>Smallanthus</taxon>
    </lineage>
</organism>
<name>A0ACB8XV28_9ASTR</name>